<feature type="transmembrane region" description="Helical" evidence="7">
    <location>
        <begin position="24"/>
        <end position="54"/>
    </location>
</feature>
<protein>
    <submittedName>
        <fullName evidence="9">ABC transporter permease protein</fullName>
    </submittedName>
</protein>
<dbReference type="CDD" id="cd06261">
    <property type="entry name" value="TM_PBP2"/>
    <property type="match status" value="1"/>
</dbReference>
<evidence type="ECO:0000256" key="7">
    <source>
        <dbReference type="RuleBase" id="RU363032"/>
    </source>
</evidence>
<evidence type="ECO:0000313" key="9">
    <source>
        <dbReference type="EMBL" id="BAJ64664.1"/>
    </source>
</evidence>
<feature type="domain" description="ABC transmembrane type-1" evidence="8">
    <location>
        <begin position="83"/>
        <end position="302"/>
    </location>
</feature>
<keyword evidence="4 7" id="KW-0812">Transmembrane</keyword>
<dbReference type="PROSITE" id="PS50928">
    <property type="entry name" value="ABC_TM1"/>
    <property type="match status" value="1"/>
</dbReference>
<dbReference type="HOGENOM" id="CLU_016047_0_2_0"/>
<dbReference type="STRING" id="926569.ANT_26380"/>
<dbReference type="Proteomes" id="UP000008922">
    <property type="component" value="Chromosome"/>
</dbReference>
<comment type="similarity">
    <text evidence="7">Belongs to the binding-protein-dependent transport system permease family.</text>
</comment>
<evidence type="ECO:0000256" key="2">
    <source>
        <dbReference type="ARBA" id="ARBA00022448"/>
    </source>
</evidence>
<evidence type="ECO:0000256" key="6">
    <source>
        <dbReference type="ARBA" id="ARBA00023136"/>
    </source>
</evidence>
<comment type="subcellular location">
    <subcellularLocation>
        <location evidence="1 7">Cell membrane</location>
        <topology evidence="1 7">Multi-pass membrane protein</topology>
    </subcellularLocation>
</comment>
<dbReference type="InterPro" id="IPR035906">
    <property type="entry name" value="MetI-like_sf"/>
</dbReference>
<keyword evidence="6 7" id="KW-0472">Membrane</keyword>
<name>E8N0B5_ANATU</name>
<gene>
    <name evidence="9" type="ordered locus">ANT_26380</name>
</gene>
<reference evidence="9 10" key="1">
    <citation type="submission" date="2010-12" db="EMBL/GenBank/DDBJ databases">
        <title>Whole genome sequence of Anaerolinea thermophila UNI-1.</title>
        <authorList>
            <person name="Narita-Yamada S."/>
            <person name="Kishi E."/>
            <person name="Watanabe Y."/>
            <person name="Takasaki K."/>
            <person name="Ankai A."/>
            <person name="Oguchi A."/>
            <person name="Fukui S."/>
            <person name="Takahashi M."/>
            <person name="Yashiro I."/>
            <person name="Hosoyama A."/>
            <person name="Sekiguchi Y."/>
            <person name="Hanada S."/>
            <person name="Fujita N."/>
        </authorList>
    </citation>
    <scope>NUCLEOTIDE SEQUENCE [LARGE SCALE GENOMIC DNA]</scope>
    <source>
        <strain evidence="10">DSM 14523 / JCM 11388 / NBRC 100420 / UNI-1</strain>
    </source>
</reference>
<evidence type="ECO:0000256" key="1">
    <source>
        <dbReference type="ARBA" id="ARBA00004651"/>
    </source>
</evidence>
<feature type="transmembrane region" description="Helical" evidence="7">
    <location>
        <begin position="121"/>
        <end position="141"/>
    </location>
</feature>
<feature type="transmembrane region" description="Helical" evidence="7">
    <location>
        <begin position="87"/>
        <end position="109"/>
    </location>
</feature>
<dbReference type="GO" id="GO:0005886">
    <property type="term" value="C:plasma membrane"/>
    <property type="evidence" value="ECO:0007669"/>
    <property type="project" value="UniProtKB-SubCell"/>
</dbReference>
<dbReference type="SUPFAM" id="SSF161098">
    <property type="entry name" value="MetI-like"/>
    <property type="match status" value="1"/>
</dbReference>
<dbReference type="InterPro" id="IPR000515">
    <property type="entry name" value="MetI-like"/>
</dbReference>
<keyword evidence="5 7" id="KW-1133">Transmembrane helix</keyword>
<dbReference type="RefSeq" id="WP_013561018.1">
    <property type="nucleotide sequence ID" value="NC_014960.1"/>
</dbReference>
<dbReference type="KEGG" id="atm:ANT_26380"/>
<feature type="transmembrane region" description="Helical" evidence="7">
    <location>
        <begin position="172"/>
        <end position="198"/>
    </location>
</feature>
<keyword evidence="2 7" id="KW-0813">Transport</keyword>
<dbReference type="PANTHER" id="PTHR43005">
    <property type="entry name" value="BLR7065 PROTEIN"/>
    <property type="match status" value="1"/>
</dbReference>
<dbReference type="EMBL" id="AP012029">
    <property type="protein sequence ID" value="BAJ64664.1"/>
    <property type="molecule type" value="Genomic_DNA"/>
</dbReference>
<keyword evidence="3" id="KW-1003">Cell membrane</keyword>
<keyword evidence="10" id="KW-1185">Reference proteome</keyword>
<dbReference type="PANTHER" id="PTHR43005:SF1">
    <property type="entry name" value="SPERMIDINE_PUTRESCINE TRANSPORT SYSTEM PERMEASE PROTEIN"/>
    <property type="match status" value="1"/>
</dbReference>
<evidence type="ECO:0000259" key="8">
    <source>
        <dbReference type="PROSITE" id="PS50928"/>
    </source>
</evidence>
<evidence type="ECO:0000256" key="5">
    <source>
        <dbReference type="ARBA" id="ARBA00022989"/>
    </source>
</evidence>
<accession>E8N0B5</accession>
<dbReference type="Pfam" id="PF00528">
    <property type="entry name" value="BPD_transp_1"/>
    <property type="match status" value="1"/>
</dbReference>
<dbReference type="InParanoid" id="E8N0B5"/>
<dbReference type="Gene3D" id="1.10.3720.10">
    <property type="entry name" value="MetI-like"/>
    <property type="match status" value="1"/>
</dbReference>
<proteinExistence type="inferred from homology"/>
<evidence type="ECO:0000313" key="10">
    <source>
        <dbReference type="Proteomes" id="UP000008922"/>
    </source>
</evidence>
<feature type="transmembrane region" description="Helical" evidence="7">
    <location>
        <begin position="281"/>
        <end position="299"/>
    </location>
</feature>
<sequence length="309" mass="34547">MQTAKPQSSFMSSLKKWWMKEASAYGFISGYALMFLIFIAIPVAVAILLSFTFFDTIQPPRFLALKNYITLLTQDDIFMRYVLPNTIQFAVIVGPGGYLLAFILAWMLAQLPKVPRTIFALILYSPSMTAGVAMTVVWQALFSGDQTGYLNSFLLSLNLIQEPIQWLQSPQYLMPIMIIVTLWSSMGVGFLAMLAGILEINPELYEAGSIDGIRNRFQEIIYITIPSMKPQMLFGAVMAIVATFQAGAIGVTLSGSNPTPQYAGQLIVNHIEDYGFLRYEMGYAAAVSVVLLLMVWFFARVANRLFRED</sequence>
<dbReference type="eggNOG" id="COG1175">
    <property type="taxonomic scope" value="Bacteria"/>
</dbReference>
<evidence type="ECO:0000256" key="3">
    <source>
        <dbReference type="ARBA" id="ARBA00022475"/>
    </source>
</evidence>
<dbReference type="GO" id="GO:0055085">
    <property type="term" value="P:transmembrane transport"/>
    <property type="evidence" value="ECO:0007669"/>
    <property type="project" value="InterPro"/>
</dbReference>
<organism evidence="9 10">
    <name type="scientific">Anaerolinea thermophila (strain DSM 14523 / JCM 11388 / NBRC 100420 / UNI-1)</name>
    <dbReference type="NCBI Taxonomy" id="926569"/>
    <lineage>
        <taxon>Bacteria</taxon>
        <taxon>Bacillati</taxon>
        <taxon>Chloroflexota</taxon>
        <taxon>Anaerolineae</taxon>
        <taxon>Anaerolineales</taxon>
        <taxon>Anaerolineaceae</taxon>
        <taxon>Anaerolinea</taxon>
    </lineage>
</organism>
<dbReference type="AlphaFoldDB" id="E8N0B5"/>
<evidence type="ECO:0000256" key="4">
    <source>
        <dbReference type="ARBA" id="ARBA00022692"/>
    </source>
</evidence>
<feature type="transmembrane region" description="Helical" evidence="7">
    <location>
        <begin position="232"/>
        <end position="253"/>
    </location>
</feature>